<organism evidence="3 4">
    <name type="scientific">Acipenser oxyrinchus oxyrinchus</name>
    <dbReference type="NCBI Taxonomy" id="40147"/>
    <lineage>
        <taxon>Eukaryota</taxon>
        <taxon>Metazoa</taxon>
        <taxon>Chordata</taxon>
        <taxon>Craniata</taxon>
        <taxon>Vertebrata</taxon>
        <taxon>Euteleostomi</taxon>
        <taxon>Actinopterygii</taxon>
        <taxon>Chondrostei</taxon>
        <taxon>Acipenseriformes</taxon>
        <taxon>Acipenseridae</taxon>
        <taxon>Acipenser</taxon>
    </lineage>
</organism>
<comment type="caution">
    <text evidence="3">The sequence shown here is derived from an EMBL/GenBank/DDBJ whole genome shotgun (WGS) entry which is preliminary data.</text>
</comment>
<dbReference type="SUPFAM" id="SSF51197">
    <property type="entry name" value="Clavaminate synthase-like"/>
    <property type="match status" value="1"/>
</dbReference>
<dbReference type="Proteomes" id="UP001230051">
    <property type="component" value="Unassembled WGS sequence"/>
</dbReference>
<dbReference type="InterPro" id="IPR007803">
    <property type="entry name" value="Asp/Arg/Pro-Hydrxlase"/>
</dbReference>
<dbReference type="InterPro" id="IPR011990">
    <property type="entry name" value="TPR-like_helical_dom_sf"/>
</dbReference>
<sequence length="347" mass="39957">PNAPTDTVKNNRRSKYNFNPEIGRLRSALVTLEKLVQLFPDGISLKNDLSVGYVLLGNNKSARRVYEEVLSVAPDDGFAKVHYSFILKSEDMITESIPYLKDRLESGDPGTDEGRFDFHLGDALQRVGDKDAYKWYEIGHQRWHFASVWQRSLYKVVRLKAQAWWTAKETGYTDLVKTLDRNWKMIQDEALGEMGTERALFIPEDENVIEKGEWGQFTLWQQGKKTENSCRGAPKTCALLERFSEATSCKRGQVKYSVMQPGTHIWPHTGPTICHLRMHLGLVIPNEGCQIKCANDTRSWEEGKVLIFNDSFEHEVWQDADGYRLIFIVDVWHPELTPHQRRTLSPI</sequence>
<dbReference type="AlphaFoldDB" id="A0AAD8LTS8"/>
<keyword evidence="4" id="KW-1185">Reference proteome</keyword>
<dbReference type="SUPFAM" id="SSF48452">
    <property type="entry name" value="TPR-like"/>
    <property type="match status" value="1"/>
</dbReference>
<dbReference type="PANTHER" id="PTHR12366:SF33">
    <property type="entry name" value="ASPARTYL_ASPARAGINYL BETA-HYDROXYLASE"/>
    <property type="match status" value="1"/>
</dbReference>
<comment type="similarity">
    <text evidence="1">Belongs to the aspartyl/asparaginyl beta-hydroxylase family.</text>
</comment>
<dbReference type="GO" id="GO:0005783">
    <property type="term" value="C:endoplasmic reticulum"/>
    <property type="evidence" value="ECO:0007669"/>
    <property type="project" value="TreeGrafter"/>
</dbReference>
<feature type="non-terminal residue" evidence="3">
    <location>
        <position position="347"/>
    </location>
</feature>
<gene>
    <name evidence="3" type="primary">ASPH</name>
    <name evidence="3" type="ORF">AOXY_G4109</name>
</gene>
<evidence type="ECO:0000256" key="1">
    <source>
        <dbReference type="ARBA" id="ARBA00007730"/>
    </source>
</evidence>
<dbReference type="Gene3D" id="2.60.120.330">
    <property type="entry name" value="B-lactam Antibiotic, Isopenicillin N Synthase, Chain"/>
    <property type="match status" value="1"/>
</dbReference>
<dbReference type="Pfam" id="PF05118">
    <property type="entry name" value="Asp_Arg_Hydrox"/>
    <property type="match status" value="1"/>
</dbReference>
<name>A0AAD8LTS8_ACIOX</name>
<dbReference type="GO" id="GO:0062101">
    <property type="term" value="F:peptidyl-aspartic acid 3-dioxygenase activity"/>
    <property type="evidence" value="ECO:0007669"/>
    <property type="project" value="InterPro"/>
</dbReference>
<evidence type="ECO:0000259" key="2">
    <source>
        <dbReference type="Pfam" id="PF05118"/>
    </source>
</evidence>
<dbReference type="InterPro" id="IPR027443">
    <property type="entry name" value="IPNS-like_sf"/>
</dbReference>
<evidence type="ECO:0000313" key="3">
    <source>
        <dbReference type="EMBL" id="KAK1173879.1"/>
    </source>
</evidence>
<feature type="domain" description="Aspartyl/asparaginy/proline hydroxylase" evidence="2">
    <location>
        <begin position="181"/>
        <end position="334"/>
    </location>
</feature>
<protein>
    <submittedName>
        <fullName evidence="3">Aspartyl/asparaginyl beta-hydroxylase-like isoform X1</fullName>
    </submittedName>
</protein>
<dbReference type="EMBL" id="JAGXEW010000003">
    <property type="protein sequence ID" value="KAK1173879.1"/>
    <property type="molecule type" value="Genomic_DNA"/>
</dbReference>
<accession>A0AAD8LTS8</accession>
<dbReference type="Gene3D" id="1.25.40.10">
    <property type="entry name" value="Tetratricopeptide repeat domain"/>
    <property type="match status" value="1"/>
</dbReference>
<dbReference type="InterPro" id="IPR039038">
    <property type="entry name" value="ASPH"/>
</dbReference>
<reference evidence="3" key="1">
    <citation type="submission" date="2022-02" db="EMBL/GenBank/DDBJ databases">
        <title>Atlantic sturgeon de novo genome assembly.</title>
        <authorList>
            <person name="Stock M."/>
            <person name="Klopp C."/>
            <person name="Guiguen Y."/>
            <person name="Cabau C."/>
            <person name="Parinello H."/>
            <person name="Santidrian Yebra-Pimentel E."/>
            <person name="Kuhl H."/>
            <person name="Dirks R.P."/>
            <person name="Guessner J."/>
            <person name="Wuertz S."/>
            <person name="Du K."/>
            <person name="Schartl M."/>
        </authorList>
    </citation>
    <scope>NUCLEOTIDE SEQUENCE</scope>
    <source>
        <strain evidence="3">STURGEONOMICS-FGT-2020</strain>
        <tissue evidence="3">Whole blood</tissue>
    </source>
</reference>
<dbReference type="PANTHER" id="PTHR12366">
    <property type="entry name" value="ASPARTYL/ASPARAGINYL BETA-HYDROXYLASE"/>
    <property type="match status" value="1"/>
</dbReference>
<proteinExistence type="inferred from homology"/>
<evidence type="ECO:0000313" key="4">
    <source>
        <dbReference type="Proteomes" id="UP001230051"/>
    </source>
</evidence>